<sequence>MSAMKGRRVVVTRSAIAAVALAWVVAAIATQCWLPQMHRHATHPNHPLVTSVGKEFAVNADHQHLSDNSTPPCPEQLATAVLPRWAAQASAAAAVAVAVGVAGVLTCLVVRAGRGPPAALISARTGQDLLTRFCLARR</sequence>
<keyword evidence="1" id="KW-1133">Transmembrane helix</keyword>
<name>A0A653EIM1_9MYCO</name>
<accession>A0A653EIM1</accession>
<dbReference type="Pfam" id="PF26327">
    <property type="entry name" value="LpqS"/>
    <property type="match status" value="1"/>
</dbReference>
<keyword evidence="1" id="KW-0472">Membrane</keyword>
<gene>
    <name evidence="2" type="ORF">BIN_B_01852</name>
</gene>
<keyword evidence="1" id="KW-0812">Transmembrane</keyword>
<proteinExistence type="predicted"/>
<protein>
    <recommendedName>
        <fullName evidence="3">Lipoprotein LpqS</fullName>
    </recommendedName>
</protein>
<dbReference type="EMBL" id="LR589077">
    <property type="protein sequence ID" value="VTO97132.1"/>
    <property type="molecule type" value="Genomic_DNA"/>
</dbReference>
<dbReference type="InterPro" id="IPR058714">
    <property type="entry name" value="LpqS"/>
</dbReference>
<reference evidence="2" key="1">
    <citation type="submission" date="2019-05" db="EMBL/GenBank/DDBJ databases">
        <authorList>
            <person name="Naeem R."/>
            <person name="Antony C."/>
            <person name="Guan Q."/>
        </authorList>
    </citation>
    <scope>NUCLEOTIDE SEQUENCE</scope>
    <source>
        <strain evidence="2">2</strain>
    </source>
</reference>
<organism evidence="2">
    <name type="scientific">Mycobacterium riyadhense</name>
    <dbReference type="NCBI Taxonomy" id="486698"/>
    <lineage>
        <taxon>Bacteria</taxon>
        <taxon>Bacillati</taxon>
        <taxon>Actinomycetota</taxon>
        <taxon>Actinomycetes</taxon>
        <taxon>Mycobacteriales</taxon>
        <taxon>Mycobacteriaceae</taxon>
        <taxon>Mycobacterium</taxon>
    </lineage>
</organism>
<evidence type="ECO:0000256" key="1">
    <source>
        <dbReference type="SAM" id="Phobius"/>
    </source>
</evidence>
<feature type="transmembrane region" description="Helical" evidence="1">
    <location>
        <begin position="85"/>
        <end position="110"/>
    </location>
</feature>
<evidence type="ECO:0000313" key="2">
    <source>
        <dbReference type="EMBL" id="VTO97132.1"/>
    </source>
</evidence>
<dbReference type="AlphaFoldDB" id="A0A653EIM1"/>
<evidence type="ECO:0008006" key="3">
    <source>
        <dbReference type="Google" id="ProtNLM"/>
    </source>
</evidence>